<comment type="caution">
    <text evidence="2">The sequence shown here is derived from an EMBL/GenBank/DDBJ whole genome shotgun (WGS) entry which is preliminary data.</text>
</comment>
<dbReference type="AlphaFoldDB" id="A0A4R5KUT0"/>
<proteinExistence type="predicted"/>
<dbReference type="InterPro" id="IPR036237">
    <property type="entry name" value="Xyl_isomerase-like_sf"/>
</dbReference>
<dbReference type="InterPro" id="IPR050312">
    <property type="entry name" value="IolE/XylAMocC-like"/>
</dbReference>
<dbReference type="Proteomes" id="UP000295636">
    <property type="component" value="Unassembled WGS sequence"/>
</dbReference>
<dbReference type="GO" id="GO:0016853">
    <property type="term" value="F:isomerase activity"/>
    <property type="evidence" value="ECO:0007669"/>
    <property type="project" value="UniProtKB-KW"/>
</dbReference>
<accession>A0A4R5KUT0</accession>
<evidence type="ECO:0000313" key="2">
    <source>
        <dbReference type="EMBL" id="TDF98680.1"/>
    </source>
</evidence>
<dbReference type="OrthoDB" id="9798407at2"/>
<evidence type="ECO:0000313" key="3">
    <source>
        <dbReference type="Proteomes" id="UP000295636"/>
    </source>
</evidence>
<sequence length="256" mass="29203">MQHKFAAQLSTVRDLCRDDFPQILKELKRMGWAGAQISGLLGYEAREIASVMQEIGLKAAGIHVPLNRLQDELDIVIEEAELFDTKDIVLKVIGKELRTEEGYRSVRRFLNEVARKLAPQGFRISYHNHAFELESEVEGKLALEYMLEPAPDNLVLAEIDIYWVKKGNRDPLLFLEPYINRMPIIHLKDMTTDERQTFAEIGTGSIDFAPILDWCEASGVEWYAVEQDVCPGNPMDSLQISLNNLMKLAEARQSLR</sequence>
<dbReference type="Gene3D" id="3.20.20.150">
    <property type="entry name" value="Divalent-metal-dependent TIM barrel enzymes"/>
    <property type="match status" value="1"/>
</dbReference>
<name>A0A4R5KUT0_9BACL</name>
<gene>
    <name evidence="2" type="ORF">E1757_09095</name>
</gene>
<dbReference type="InterPro" id="IPR013022">
    <property type="entry name" value="Xyl_isomerase-like_TIM-brl"/>
</dbReference>
<dbReference type="PANTHER" id="PTHR12110:SF41">
    <property type="entry name" value="INOSOSE DEHYDRATASE"/>
    <property type="match status" value="1"/>
</dbReference>
<organism evidence="2 3">
    <name type="scientific">Paenibacillus piri</name>
    <dbReference type="NCBI Taxonomy" id="2547395"/>
    <lineage>
        <taxon>Bacteria</taxon>
        <taxon>Bacillati</taxon>
        <taxon>Bacillota</taxon>
        <taxon>Bacilli</taxon>
        <taxon>Bacillales</taxon>
        <taxon>Paenibacillaceae</taxon>
        <taxon>Paenibacillus</taxon>
    </lineage>
</organism>
<protein>
    <submittedName>
        <fullName evidence="2">Sugar phosphate isomerase/epimerase</fullName>
    </submittedName>
</protein>
<dbReference type="SUPFAM" id="SSF51658">
    <property type="entry name" value="Xylose isomerase-like"/>
    <property type="match status" value="1"/>
</dbReference>
<dbReference type="RefSeq" id="WP_133226963.1">
    <property type="nucleotide sequence ID" value="NZ_SMRT01000003.1"/>
</dbReference>
<feature type="domain" description="Xylose isomerase-like TIM barrel" evidence="1">
    <location>
        <begin position="27"/>
        <end position="226"/>
    </location>
</feature>
<dbReference type="EMBL" id="SMRT01000003">
    <property type="protein sequence ID" value="TDF98680.1"/>
    <property type="molecule type" value="Genomic_DNA"/>
</dbReference>
<keyword evidence="3" id="KW-1185">Reference proteome</keyword>
<reference evidence="2 3" key="1">
    <citation type="submission" date="2019-03" db="EMBL/GenBank/DDBJ databases">
        <title>This is whole genome sequence of Paenibacillus sp MS74 strain.</title>
        <authorList>
            <person name="Trinh H.N."/>
        </authorList>
    </citation>
    <scope>NUCLEOTIDE SEQUENCE [LARGE SCALE GENOMIC DNA]</scope>
    <source>
        <strain evidence="2 3">MS74</strain>
    </source>
</reference>
<dbReference type="PANTHER" id="PTHR12110">
    <property type="entry name" value="HYDROXYPYRUVATE ISOMERASE"/>
    <property type="match status" value="1"/>
</dbReference>
<evidence type="ECO:0000259" key="1">
    <source>
        <dbReference type="Pfam" id="PF01261"/>
    </source>
</evidence>
<dbReference type="Pfam" id="PF01261">
    <property type="entry name" value="AP_endonuc_2"/>
    <property type="match status" value="1"/>
</dbReference>
<keyword evidence="2" id="KW-0413">Isomerase</keyword>